<dbReference type="Proteomes" id="UP000030151">
    <property type="component" value="Unassembled WGS sequence"/>
</dbReference>
<evidence type="ECO:0000256" key="3">
    <source>
        <dbReference type="SAM" id="SignalP"/>
    </source>
</evidence>
<keyword evidence="2" id="KW-1133">Transmembrane helix</keyword>
<evidence type="ECO:0000313" key="4">
    <source>
        <dbReference type="EMBL" id="EXU97822.1"/>
    </source>
</evidence>
<dbReference type="OrthoDB" id="2110578at2759"/>
<feature type="chain" id="PRO_5001474486" evidence="3">
    <location>
        <begin position="23"/>
        <end position="465"/>
    </location>
</feature>
<evidence type="ECO:0000313" key="5">
    <source>
        <dbReference type="Proteomes" id="UP000030151"/>
    </source>
</evidence>
<evidence type="ECO:0000256" key="2">
    <source>
        <dbReference type="SAM" id="Phobius"/>
    </source>
</evidence>
<proteinExistence type="predicted"/>
<feature type="compositionally biased region" description="Low complexity" evidence="1">
    <location>
        <begin position="299"/>
        <end position="309"/>
    </location>
</feature>
<keyword evidence="2" id="KW-0472">Membrane</keyword>
<comment type="caution">
    <text evidence="4">The sequence shown here is derived from an EMBL/GenBank/DDBJ whole genome shotgun (WGS) entry which is preliminary data.</text>
</comment>
<accession>A0A014PM36</accession>
<dbReference type="AlphaFoldDB" id="A0A014PM36"/>
<evidence type="ECO:0000256" key="1">
    <source>
        <dbReference type="SAM" id="MobiDB-lite"/>
    </source>
</evidence>
<organism evidence="4 5">
    <name type="scientific">Metarhizium robertsii</name>
    <dbReference type="NCBI Taxonomy" id="568076"/>
    <lineage>
        <taxon>Eukaryota</taxon>
        <taxon>Fungi</taxon>
        <taxon>Dikarya</taxon>
        <taxon>Ascomycota</taxon>
        <taxon>Pezizomycotina</taxon>
        <taxon>Sordariomycetes</taxon>
        <taxon>Hypocreomycetidae</taxon>
        <taxon>Hypocreales</taxon>
        <taxon>Clavicipitaceae</taxon>
        <taxon>Metarhizium</taxon>
    </lineage>
</organism>
<feature type="compositionally biased region" description="Polar residues" evidence="1">
    <location>
        <begin position="397"/>
        <end position="418"/>
    </location>
</feature>
<feature type="region of interest" description="Disordered" evidence="1">
    <location>
        <begin position="355"/>
        <end position="465"/>
    </location>
</feature>
<feature type="signal peptide" evidence="3">
    <location>
        <begin position="1"/>
        <end position="22"/>
    </location>
</feature>
<feature type="compositionally biased region" description="Pro residues" evidence="1">
    <location>
        <begin position="453"/>
        <end position="465"/>
    </location>
</feature>
<dbReference type="HOGENOM" id="CLU_037449_2_1_1"/>
<reference evidence="4 5" key="1">
    <citation type="submission" date="2014-02" db="EMBL/GenBank/DDBJ databases">
        <title>The genome sequence of the entomopathogenic fungus Metarhizium robertsii ARSEF 2575.</title>
        <authorList>
            <person name="Giuliano Garisto Donzelli B."/>
            <person name="Roe B.A."/>
            <person name="Macmil S.L."/>
            <person name="Krasnoff S.B."/>
            <person name="Gibson D.M."/>
        </authorList>
    </citation>
    <scope>NUCLEOTIDE SEQUENCE [LARGE SCALE GENOMIC DNA]</scope>
    <source>
        <strain evidence="4 5">ARSEF 2575</strain>
    </source>
</reference>
<sequence>MLSKCIKLLLILYAVYIGRAVAASRRDNQTICDYYAEKVFGESNVATQLRLMQGIIAYAYAGGDTLPDPNPNSTGIFNKGRFNGYDVFLRPLFDGSSMEQLGIFQAKRLIYWRANNVIEATTNFHGQPVPINWLDGGGLDPLLAFLNGSTVFAKIEPDSNQEILFSHWYVTFGKVYQCSNASVFVAKEYAPFTPAYVHKFMNLNSTEVAYFIDQLMLASKYYNFSDADAQQLAATMNTKYNNKCSPPDDKGQLNSVCYADSCPEAVPKKDCEAYKNLEPYGFKASTPTGTATGVIPTMSSSPNSSATSSGEVAGDSSSRLSAGAIAGIVIGGSVVILMAVGMWLYFRRQQQNKPAETPAAAQNQMSQAASPAPAYSSQVPYSHPHDSYYSRGPHDSYTVSTIGSPDSTAATWEQSKLPQLQEMAAESPSPPPGTLSPNNQGGQMHQIAEMESPDPPPPWSQDPKP</sequence>
<dbReference type="eggNOG" id="ENOG502SMFQ">
    <property type="taxonomic scope" value="Eukaryota"/>
</dbReference>
<feature type="compositionally biased region" description="Low complexity" evidence="1">
    <location>
        <begin position="358"/>
        <end position="380"/>
    </location>
</feature>
<keyword evidence="3" id="KW-0732">Signal</keyword>
<protein>
    <submittedName>
        <fullName evidence="4">Uncharacterized protein</fullName>
    </submittedName>
</protein>
<feature type="compositionally biased region" description="Basic and acidic residues" evidence="1">
    <location>
        <begin position="383"/>
        <end position="394"/>
    </location>
</feature>
<dbReference type="CDD" id="cd12087">
    <property type="entry name" value="TM_EGFR-like"/>
    <property type="match status" value="1"/>
</dbReference>
<gene>
    <name evidence="4" type="ORF">X797_009010</name>
</gene>
<feature type="region of interest" description="Disordered" evidence="1">
    <location>
        <begin position="293"/>
        <end position="316"/>
    </location>
</feature>
<keyword evidence="2" id="KW-0812">Transmembrane</keyword>
<dbReference type="EMBL" id="JELW01000032">
    <property type="protein sequence ID" value="EXU97822.1"/>
    <property type="molecule type" value="Genomic_DNA"/>
</dbReference>
<feature type="transmembrane region" description="Helical" evidence="2">
    <location>
        <begin position="324"/>
        <end position="346"/>
    </location>
</feature>
<name>A0A014PM36_9HYPO</name>